<dbReference type="Proteomes" id="UP000001197">
    <property type="component" value="Chromosome 5"/>
</dbReference>
<dbReference type="STRING" id="515849.A0A090CLF7"/>
<dbReference type="AlphaFoldDB" id="A0A090CLF7"/>
<evidence type="ECO:0000313" key="2">
    <source>
        <dbReference type="Proteomes" id="UP000001197"/>
    </source>
</evidence>
<accession>A0A090CLF7</accession>
<dbReference type="EMBL" id="FO904940">
    <property type="protein sequence ID" value="CDP29421.1"/>
    <property type="molecule type" value="Genomic_DNA"/>
</dbReference>
<organism evidence="1 2">
    <name type="scientific">Podospora anserina (strain S / ATCC MYA-4624 / DSM 980 / FGSC 10383)</name>
    <name type="common">Pleurage anserina</name>
    <dbReference type="NCBI Taxonomy" id="515849"/>
    <lineage>
        <taxon>Eukaryota</taxon>
        <taxon>Fungi</taxon>
        <taxon>Dikarya</taxon>
        <taxon>Ascomycota</taxon>
        <taxon>Pezizomycotina</taxon>
        <taxon>Sordariomycetes</taxon>
        <taxon>Sordariomycetidae</taxon>
        <taxon>Sordariales</taxon>
        <taxon>Podosporaceae</taxon>
        <taxon>Podospora</taxon>
        <taxon>Podospora anserina</taxon>
    </lineage>
</organism>
<reference evidence="1 2" key="1">
    <citation type="journal article" date="2008" name="Genome Biol.">
        <title>The genome sequence of the model ascomycete fungus Podospora anserina.</title>
        <authorList>
            <person name="Espagne E."/>
            <person name="Lespinet O."/>
            <person name="Malagnac F."/>
            <person name="Da Silva C."/>
            <person name="Jaillon O."/>
            <person name="Porcel B.M."/>
            <person name="Couloux A."/>
            <person name="Aury J.-M."/>
            <person name="Segurens B."/>
            <person name="Poulain J."/>
            <person name="Anthouard V."/>
            <person name="Grossetete S."/>
            <person name="Khalili H."/>
            <person name="Coppin E."/>
            <person name="Dequard-Chablat M."/>
            <person name="Picard M."/>
            <person name="Contamine V."/>
            <person name="Arnaise S."/>
            <person name="Bourdais A."/>
            <person name="Berteaux-Lecellier V."/>
            <person name="Gautheret D."/>
            <person name="de Vries R.P."/>
            <person name="Battaglia E."/>
            <person name="Coutinho P.M."/>
            <person name="Danchin E.G.J."/>
            <person name="Henrissat B."/>
            <person name="El Khoury R."/>
            <person name="Sainsard-Chanet A."/>
            <person name="Boivin A."/>
            <person name="Pinan-Lucarre B."/>
            <person name="Sellem C.H."/>
            <person name="Debuchy R."/>
            <person name="Wincker P."/>
            <person name="Weissenbach J."/>
            <person name="Silar P."/>
        </authorList>
    </citation>
    <scope>NUCLEOTIDE SEQUENCE [LARGE SCALE GENOMIC DNA]</scope>
    <source>
        <strain evidence="2">S / ATCC MYA-4624 / DSM 980 / FGSC 10383</strain>
    </source>
</reference>
<reference evidence="2" key="2">
    <citation type="journal article" date="2014" name="Genetics">
        <title>Maintaining two mating types: Structure of the mating type locus and its role in heterokaryosis in Podospora anserina.</title>
        <authorList>
            <person name="Grognet P."/>
            <person name="Bidard F."/>
            <person name="Kuchly C."/>
            <person name="Tong L.C.H."/>
            <person name="Coppin E."/>
            <person name="Benkhali J.A."/>
            <person name="Couloux A."/>
            <person name="Wincker P."/>
            <person name="Debuchy R."/>
            <person name="Silar P."/>
        </authorList>
    </citation>
    <scope>GENOME REANNOTATION</scope>
    <source>
        <strain evidence="2">S / ATCC MYA-4624 / DSM 980 / FGSC 10383</strain>
    </source>
</reference>
<dbReference type="PANTHER" id="PTHR10622">
    <property type="entry name" value="HET DOMAIN-CONTAINING PROTEIN"/>
    <property type="match status" value="1"/>
</dbReference>
<proteinExistence type="predicted"/>
<sequence>MLYRQDKRAVKLSEAINSMFRWYEKSAICYAYLSDVHQGHSSISAIMEEATGVPHHILTGIASLHTCSVAQRMSWASRRVTTRPEDMALLLGWGFLT</sequence>
<evidence type="ECO:0000313" key="1">
    <source>
        <dbReference type="EMBL" id="CDP29421.1"/>
    </source>
</evidence>
<dbReference type="InParanoid" id="A0A090CLF7"/>
<protein>
    <submittedName>
        <fullName evidence="1">Uncharacterized protein</fullName>
    </submittedName>
</protein>
<dbReference type="PANTHER" id="PTHR10622:SF10">
    <property type="entry name" value="HET DOMAIN-CONTAINING PROTEIN"/>
    <property type="match status" value="1"/>
</dbReference>
<name>A0A090CLF7_PODAN</name>
<keyword evidence="2" id="KW-1185">Reference proteome</keyword>